<evidence type="ECO:0000313" key="2">
    <source>
        <dbReference type="WBParaSite" id="ALUE_0001331901-mRNA-1"/>
    </source>
</evidence>
<dbReference type="Proteomes" id="UP000036681">
    <property type="component" value="Unplaced"/>
</dbReference>
<keyword evidence="1" id="KW-1185">Reference proteome</keyword>
<name>A0A0M3I7U4_ASCLU</name>
<reference evidence="2" key="1">
    <citation type="submission" date="2017-02" db="UniProtKB">
        <authorList>
            <consortium name="WormBaseParasite"/>
        </authorList>
    </citation>
    <scope>IDENTIFICATION</scope>
</reference>
<organism evidence="1 2">
    <name type="scientific">Ascaris lumbricoides</name>
    <name type="common">Giant roundworm</name>
    <dbReference type="NCBI Taxonomy" id="6252"/>
    <lineage>
        <taxon>Eukaryota</taxon>
        <taxon>Metazoa</taxon>
        <taxon>Ecdysozoa</taxon>
        <taxon>Nematoda</taxon>
        <taxon>Chromadorea</taxon>
        <taxon>Rhabditida</taxon>
        <taxon>Spirurina</taxon>
        <taxon>Ascaridomorpha</taxon>
        <taxon>Ascaridoidea</taxon>
        <taxon>Ascarididae</taxon>
        <taxon>Ascaris</taxon>
    </lineage>
</organism>
<sequence length="86" mass="10306">MTCIGRILRSKHSLVIADCSFNFTPHLSFKKITFLISRWNAVVECFSLAYFYGRLMKCTFTAQRRYFFYMRTNASHQVCFTRHLLY</sequence>
<proteinExistence type="predicted"/>
<accession>A0A0M3I7U4</accession>
<dbReference type="AlphaFoldDB" id="A0A0M3I7U4"/>
<dbReference type="WBParaSite" id="ALUE_0001331901-mRNA-1">
    <property type="protein sequence ID" value="ALUE_0001331901-mRNA-1"/>
    <property type="gene ID" value="ALUE_0001331901"/>
</dbReference>
<protein>
    <submittedName>
        <fullName evidence="2">Secreted protein</fullName>
    </submittedName>
</protein>
<evidence type="ECO:0000313" key="1">
    <source>
        <dbReference type="Proteomes" id="UP000036681"/>
    </source>
</evidence>